<proteinExistence type="predicted"/>
<dbReference type="Gene3D" id="1.10.357.10">
    <property type="entry name" value="Tetracycline Repressor, domain 2"/>
    <property type="match status" value="1"/>
</dbReference>
<dbReference type="Pfam" id="PF00440">
    <property type="entry name" value="TetR_N"/>
    <property type="match status" value="1"/>
</dbReference>
<dbReference type="InterPro" id="IPR001647">
    <property type="entry name" value="HTH_TetR"/>
</dbReference>
<feature type="DNA-binding region" description="H-T-H motif" evidence="2">
    <location>
        <begin position="51"/>
        <end position="70"/>
    </location>
</feature>
<dbReference type="AlphaFoldDB" id="A0AAD0TM60"/>
<dbReference type="EMBL" id="CP032744">
    <property type="protein sequence ID" value="AYJ38549.1"/>
    <property type="molecule type" value="Genomic_DNA"/>
</dbReference>
<dbReference type="PROSITE" id="PS50977">
    <property type="entry name" value="HTH_TETR_2"/>
    <property type="match status" value="1"/>
</dbReference>
<organism evidence="4 5">
    <name type="scientific">Lactiplantibacillus paraplantarum</name>
    <dbReference type="NCBI Taxonomy" id="60520"/>
    <lineage>
        <taxon>Bacteria</taxon>
        <taxon>Bacillati</taxon>
        <taxon>Bacillota</taxon>
        <taxon>Bacilli</taxon>
        <taxon>Lactobacillales</taxon>
        <taxon>Lactobacillaceae</taxon>
        <taxon>Lactiplantibacillus</taxon>
    </lineage>
</organism>
<dbReference type="Proteomes" id="UP000277896">
    <property type="component" value="Chromosome"/>
</dbReference>
<dbReference type="SUPFAM" id="SSF46689">
    <property type="entry name" value="Homeodomain-like"/>
    <property type="match status" value="1"/>
</dbReference>
<keyword evidence="1 2" id="KW-0238">DNA-binding</keyword>
<dbReference type="GO" id="GO:0003677">
    <property type="term" value="F:DNA binding"/>
    <property type="evidence" value="ECO:0007669"/>
    <property type="project" value="UniProtKB-UniRule"/>
</dbReference>
<evidence type="ECO:0000256" key="2">
    <source>
        <dbReference type="PROSITE-ProRule" id="PRU00335"/>
    </source>
</evidence>
<reference evidence="4 5" key="1">
    <citation type="submission" date="2018-10" db="EMBL/GenBank/DDBJ databases">
        <title>Genome seuquencing of Lactobacillus species.</title>
        <authorList>
            <person name="Baek C."/>
            <person name="Yi H."/>
        </authorList>
    </citation>
    <scope>NUCLEOTIDE SEQUENCE [LARGE SCALE GENOMIC DNA]</scope>
    <source>
        <strain evidence="4 5">DSM 10667</strain>
    </source>
</reference>
<name>A0AAD0TM60_9LACO</name>
<dbReference type="PANTHER" id="PTHR43479:SF7">
    <property type="entry name" value="TETR-FAMILY TRANSCRIPTIONAL REGULATOR"/>
    <property type="match status" value="1"/>
</dbReference>
<sequence length="214" mass="24463">MLATMIPSELKQTERKDLPMSERMPRQLQTTNLIDHACIHLLKTTNFNQLTIKMILNQAGIARETFYHYYSDKYALLDHIEDQLINQIAFIFTAHQHDGDNTAPFHEVLNYLYQQRQIVLTLLQCAASQLTHKIHRLIMTKIGRQSTLQTAVTPLAGDVTTHLAQELLITNLLTILKFWLSQPTVATPAVAYTIFIQSRTLTPADLAKLAQVNW</sequence>
<protein>
    <submittedName>
        <fullName evidence="4">TetR/AcrR family transcriptional regulator</fullName>
    </submittedName>
</protein>
<evidence type="ECO:0000313" key="5">
    <source>
        <dbReference type="Proteomes" id="UP000277896"/>
    </source>
</evidence>
<gene>
    <name evidence="4" type="ORF">LP667_06860</name>
</gene>
<evidence type="ECO:0000259" key="3">
    <source>
        <dbReference type="PROSITE" id="PS50977"/>
    </source>
</evidence>
<dbReference type="InterPro" id="IPR050624">
    <property type="entry name" value="HTH-type_Tx_Regulator"/>
</dbReference>
<dbReference type="PANTHER" id="PTHR43479">
    <property type="entry name" value="ACREF/ENVCD OPERON REPRESSOR-RELATED"/>
    <property type="match status" value="1"/>
</dbReference>
<evidence type="ECO:0000256" key="1">
    <source>
        <dbReference type="ARBA" id="ARBA00023125"/>
    </source>
</evidence>
<evidence type="ECO:0000313" key="4">
    <source>
        <dbReference type="EMBL" id="AYJ38549.1"/>
    </source>
</evidence>
<feature type="domain" description="HTH tetR-type" evidence="3">
    <location>
        <begin position="28"/>
        <end position="88"/>
    </location>
</feature>
<accession>A0AAD0TM60</accession>
<dbReference type="InterPro" id="IPR009057">
    <property type="entry name" value="Homeodomain-like_sf"/>
</dbReference>